<gene>
    <name evidence="2" type="ORF">ACJEBI_20160</name>
</gene>
<name>A0ABW8RJV1_9BACI</name>
<dbReference type="InterPro" id="IPR016117">
    <property type="entry name" value="ArgJ-like_dom_sf"/>
</dbReference>
<comment type="similarity">
    <text evidence="1">Belongs to the peptidase S58 family.</text>
</comment>
<dbReference type="InterPro" id="IPR005321">
    <property type="entry name" value="Peptidase_S58_DmpA"/>
</dbReference>
<dbReference type="Pfam" id="PF03576">
    <property type="entry name" value="Peptidase_S58"/>
    <property type="match status" value="1"/>
</dbReference>
<dbReference type="PANTHER" id="PTHR36512">
    <property type="entry name" value="D-AMINOPEPTIDASE"/>
    <property type="match status" value="1"/>
</dbReference>
<dbReference type="RefSeq" id="WP_406582284.1">
    <property type="nucleotide sequence ID" value="NZ_JBJHQH010000017.1"/>
</dbReference>
<dbReference type="Proteomes" id="UP001623041">
    <property type="component" value="Unassembled WGS sequence"/>
</dbReference>
<protein>
    <submittedName>
        <fullName evidence="2">P1 family peptidase</fullName>
    </submittedName>
</protein>
<evidence type="ECO:0000313" key="3">
    <source>
        <dbReference type="Proteomes" id="UP001623041"/>
    </source>
</evidence>
<proteinExistence type="inferred from homology"/>
<accession>A0ABW8RJV1</accession>
<keyword evidence="3" id="KW-1185">Reference proteome</keyword>
<dbReference type="CDD" id="cd02253">
    <property type="entry name" value="DmpA"/>
    <property type="match status" value="1"/>
</dbReference>
<reference evidence="2 3" key="1">
    <citation type="submission" date="2024-11" db="EMBL/GenBank/DDBJ databases">
        <authorList>
            <person name="Lucas J.A."/>
        </authorList>
    </citation>
    <scope>NUCLEOTIDE SEQUENCE [LARGE SCALE GENOMIC DNA]</scope>
    <source>
        <strain evidence="2 3">Z 5.4</strain>
    </source>
</reference>
<sequence>MNRVRIRDLGISIGRYKTGQYNAITDISGVMVGHTTLSYKGAENRMIQTGVTAILPHSGSLFQEKVMGSSYVINGFGKTVGTIQLQELGVIESPILLTNTLSVPAVMEGTIRYLLDQNSQIGDTSGTVNVIVGECNDGYLNDIRGLHVRPEHAYQAIQFAKSGKVEEGCVGAGTGMSCLGFKGGIGTSSRVASFGEQSYTIGALVVSNFGEEKDLRIPAGGRLHRAGEEEEMPDGSIMIILATDAPLNERQLGRLAKRATFGLSRTGSYAAHGSGDIVIAFSTAHRVPHEPDQGTIPYSFMREDGKWISQLFEMTVEAVEEAIWNSICMATTTEGNKGRVREAIPYHILFEPTCKGGMLT</sequence>
<dbReference type="SUPFAM" id="SSF56266">
    <property type="entry name" value="DmpA/ArgJ-like"/>
    <property type="match status" value="1"/>
</dbReference>
<organism evidence="2 3">
    <name type="scientific">Bacillus salipaludis</name>
    <dbReference type="NCBI Taxonomy" id="2547811"/>
    <lineage>
        <taxon>Bacteria</taxon>
        <taxon>Bacillati</taxon>
        <taxon>Bacillota</taxon>
        <taxon>Bacilli</taxon>
        <taxon>Bacillales</taxon>
        <taxon>Bacillaceae</taxon>
        <taxon>Bacillus</taxon>
    </lineage>
</organism>
<dbReference type="EMBL" id="JBJHQH010000017">
    <property type="protein sequence ID" value="MFK9093783.1"/>
    <property type="molecule type" value="Genomic_DNA"/>
</dbReference>
<evidence type="ECO:0000256" key="1">
    <source>
        <dbReference type="ARBA" id="ARBA00007068"/>
    </source>
</evidence>
<dbReference type="PANTHER" id="PTHR36512:SF3">
    <property type="entry name" value="BLR5678 PROTEIN"/>
    <property type="match status" value="1"/>
</dbReference>
<evidence type="ECO:0000313" key="2">
    <source>
        <dbReference type="EMBL" id="MFK9093783.1"/>
    </source>
</evidence>
<dbReference type="Gene3D" id="3.60.70.12">
    <property type="entry name" value="L-amino peptidase D-ALA esterase/amidase"/>
    <property type="match status" value="1"/>
</dbReference>
<comment type="caution">
    <text evidence="2">The sequence shown here is derived from an EMBL/GenBank/DDBJ whole genome shotgun (WGS) entry which is preliminary data.</text>
</comment>